<proteinExistence type="predicted"/>
<dbReference type="Gene3D" id="1.10.1660.10">
    <property type="match status" value="1"/>
</dbReference>
<dbReference type="SUPFAM" id="SSF46955">
    <property type="entry name" value="Putative DNA-binding domain"/>
    <property type="match status" value="1"/>
</dbReference>
<dbReference type="AlphaFoldDB" id="A0A8J7GFG6"/>
<dbReference type="GO" id="GO:0003700">
    <property type="term" value="F:DNA-binding transcription factor activity"/>
    <property type="evidence" value="ECO:0007669"/>
    <property type="project" value="InterPro"/>
</dbReference>
<feature type="domain" description="HTH merR-type" evidence="5">
    <location>
        <begin position="1"/>
        <end position="71"/>
    </location>
</feature>
<evidence type="ECO:0000313" key="6">
    <source>
        <dbReference type="EMBL" id="MBG6139713.1"/>
    </source>
</evidence>
<protein>
    <submittedName>
        <fullName evidence="6">DNA-binding transcriptional MerR regulator</fullName>
    </submittedName>
</protein>
<dbReference type="EMBL" id="JADOUF010000001">
    <property type="protein sequence ID" value="MBG6139713.1"/>
    <property type="molecule type" value="Genomic_DNA"/>
</dbReference>
<dbReference type="Gene3D" id="1.10.490.50">
    <property type="entry name" value="Antibiotic binding domain of TipA-like multidrug resistance regulators"/>
    <property type="match status" value="1"/>
</dbReference>
<dbReference type="GO" id="GO:0003677">
    <property type="term" value="F:DNA binding"/>
    <property type="evidence" value="ECO:0007669"/>
    <property type="project" value="UniProtKB-KW"/>
</dbReference>
<dbReference type="InterPro" id="IPR000551">
    <property type="entry name" value="MerR-type_HTH_dom"/>
</dbReference>
<dbReference type="CDD" id="cd01106">
    <property type="entry name" value="HTH_TipAL-Mta"/>
    <property type="match status" value="1"/>
</dbReference>
<evidence type="ECO:0000256" key="3">
    <source>
        <dbReference type="ARBA" id="ARBA00023159"/>
    </source>
</evidence>
<dbReference type="PROSITE" id="PS00552">
    <property type="entry name" value="HTH_MERR_1"/>
    <property type="match status" value="1"/>
</dbReference>
<evidence type="ECO:0000256" key="2">
    <source>
        <dbReference type="ARBA" id="ARBA00023125"/>
    </source>
</evidence>
<keyword evidence="3" id="KW-0010">Activator</keyword>
<dbReference type="PROSITE" id="PS50937">
    <property type="entry name" value="HTH_MERR_2"/>
    <property type="match status" value="1"/>
</dbReference>
<dbReference type="PRINTS" id="PR00040">
    <property type="entry name" value="HTHMERR"/>
</dbReference>
<dbReference type="InterPro" id="IPR012925">
    <property type="entry name" value="TipAS_dom"/>
</dbReference>
<sequence>MGYSVGQVAKYADVTVRTLHHYDEIGLLSPSGRSSAGYRRYDDSDLERLQSLLFYRELGFPLEEIAAILGDPDADATAHLRRQRELLLSRIGRLQDMVAAVEFAMEARQVGITLTPEERFEVFGNHDPAEHEVEAERRWGGTDAFRESARRTRSYTKEDWLVIKGQAASINQRLALAMTSGIPADDPQATDLAEEHRQHITRWYYDCTYEIHRGLAEMYVADPRFTATIDADGEGLAVYVRAAILANADRAEG</sequence>
<dbReference type="InterPro" id="IPR009061">
    <property type="entry name" value="DNA-bd_dom_put_sf"/>
</dbReference>
<dbReference type="SMART" id="SM00422">
    <property type="entry name" value="HTH_MERR"/>
    <property type="match status" value="1"/>
</dbReference>
<dbReference type="PANTHER" id="PTHR30204:SF90">
    <property type="entry name" value="HTH-TYPE TRANSCRIPTIONAL ACTIVATOR MTA"/>
    <property type="match status" value="1"/>
</dbReference>
<name>A0A8J7GFG6_9ACTN</name>
<dbReference type="Pfam" id="PF13411">
    <property type="entry name" value="MerR_1"/>
    <property type="match status" value="1"/>
</dbReference>
<dbReference type="InterPro" id="IPR036244">
    <property type="entry name" value="TipA-like_antibiotic-bd"/>
</dbReference>
<accession>A0A8J7GFG6</accession>
<evidence type="ECO:0000256" key="4">
    <source>
        <dbReference type="ARBA" id="ARBA00023163"/>
    </source>
</evidence>
<keyword evidence="7" id="KW-1185">Reference proteome</keyword>
<dbReference type="InterPro" id="IPR047057">
    <property type="entry name" value="MerR_fam"/>
</dbReference>
<keyword evidence="2 6" id="KW-0238">DNA-binding</keyword>
<keyword evidence="4" id="KW-0804">Transcription</keyword>
<evidence type="ECO:0000313" key="7">
    <source>
        <dbReference type="Proteomes" id="UP000622552"/>
    </source>
</evidence>
<dbReference type="RefSeq" id="WP_197006337.1">
    <property type="nucleotide sequence ID" value="NZ_BONS01000006.1"/>
</dbReference>
<comment type="caution">
    <text evidence="6">The sequence shown here is derived from an EMBL/GenBank/DDBJ whole genome shotgun (WGS) entry which is preliminary data.</text>
</comment>
<dbReference type="Pfam" id="PF07739">
    <property type="entry name" value="TipAS"/>
    <property type="match status" value="1"/>
</dbReference>
<gene>
    <name evidence="6" type="ORF">IW245_005907</name>
</gene>
<dbReference type="PANTHER" id="PTHR30204">
    <property type="entry name" value="REDOX-CYCLING DRUG-SENSING TRANSCRIPTIONAL ACTIVATOR SOXR"/>
    <property type="match status" value="1"/>
</dbReference>
<keyword evidence="1" id="KW-0805">Transcription regulation</keyword>
<dbReference type="Proteomes" id="UP000622552">
    <property type="component" value="Unassembled WGS sequence"/>
</dbReference>
<evidence type="ECO:0000256" key="1">
    <source>
        <dbReference type="ARBA" id="ARBA00023015"/>
    </source>
</evidence>
<evidence type="ECO:0000259" key="5">
    <source>
        <dbReference type="PROSITE" id="PS50937"/>
    </source>
</evidence>
<organism evidence="6 7">
    <name type="scientific">Longispora fulva</name>
    <dbReference type="NCBI Taxonomy" id="619741"/>
    <lineage>
        <taxon>Bacteria</taxon>
        <taxon>Bacillati</taxon>
        <taxon>Actinomycetota</taxon>
        <taxon>Actinomycetes</taxon>
        <taxon>Micromonosporales</taxon>
        <taxon>Micromonosporaceae</taxon>
        <taxon>Longispora</taxon>
    </lineage>
</organism>
<reference evidence="6" key="1">
    <citation type="submission" date="2020-11" db="EMBL/GenBank/DDBJ databases">
        <title>Sequencing the genomes of 1000 actinobacteria strains.</title>
        <authorList>
            <person name="Klenk H.-P."/>
        </authorList>
    </citation>
    <scope>NUCLEOTIDE SEQUENCE</scope>
    <source>
        <strain evidence="6">DSM 45356</strain>
    </source>
</reference>
<dbReference type="SUPFAM" id="SSF89082">
    <property type="entry name" value="Antibiotic binding domain of TipA-like multidrug resistance regulators"/>
    <property type="match status" value="1"/>
</dbReference>